<dbReference type="InterPro" id="IPR041662">
    <property type="entry name" value="SusD-like_2"/>
</dbReference>
<dbReference type="STRING" id="1503925.TH53_12500"/>
<dbReference type="SUPFAM" id="SSF48452">
    <property type="entry name" value="TPR-like"/>
    <property type="match status" value="1"/>
</dbReference>
<dbReference type="OrthoDB" id="9766256at2"/>
<dbReference type="RefSeq" id="WP_041882455.1">
    <property type="nucleotide sequence ID" value="NZ_CP157278.1"/>
</dbReference>
<organism evidence="1 2">
    <name type="scientific">Pedobacter lusitanus</name>
    <dbReference type="NCBI Taxonomy" id="1503925"/>
    <lineage>
        <taxon>Bacteria</taxon>
        <taxon>Pseudomonadati</taxon>
        <taxon>Bacteroidota</taxon>
        <taxon>Sphingobacteriia</taxon>
        <taxon>Sphingobacteriales</taxon>
        <taxon>Sphingobacteriaceae</taxon>
        <taxon>Pedobacter</taxon>
    </lineage>
</organism>
<sequence>MKLNIIKLTSLIAIAVTLGSCQKGDLLSNPNVANENSNVPVSLLLNHLTWSMYRGGGVVEKASNAVGEEPFGQLSKWNQYTVSTNAYYRATNAYAFSNTATAYDLVRYVNQMESQAQTQLGTPNSVYSALGKFFRAYSFIWLSQRVGDIPAGEAGDSKNLTPKFEAQKDVYKRSLQLLDEANSIITIAIKPAVSVDNSNTVVGGDIFGLTYLQWQKVINSYRIRILISLSKRADDNADLNIRQQFADILNNPVKYPLQTGNADNLSFKYNATVNKFIYNPDETYNVFENMGKTYLDLTTANQDPRTFITSTPAPAEIKSGKTVSDFSAYVGASTALTQSSLSANDAKGMYSYVNYKRYFTTFTGPEPAVMIGYPELCFNIAEAINRGWVSGSAATWYQNGIKASISFYGLNEGQSYDIGDVKGVTLGTVTIKISNFLNHPNVVYKGDNADGLKQILEQKYVAFFENSAWEAFYNWRRTGIPVFANNGPGINPSGIIPVRWQYPLDEQNNNTANYKAAVGSQYGGSDDVNQKMWLLK</sequence>
<dbReference type="InterPro" id="IPR011990">
    <property type="entry name" value="TPR-like_helical_dom_sf"/>
</dbReference>
<proteinExistence type="predicted"/>
<comment type="caution">
    <text evidence="1">The sequence shown here is derived from an EMBL/GenBank/DDBJ whole genome shotgun (WGS) entry which is preliminary data.</text>
</comment>
<protein>
    <recommendedName>
        <fullName evidence="3">SusD/RagB family nutrient-binding outer membrane lipoprotein</fullName>
    </recommendedName>
</protein>
<evidence type="ECO:0000313" key="2">
    <source>
        <dbReference type="Proteomes" id="UP000032049"/>
    </source>
</evidence>
<accession>A0A0D0FWQ6</accession>
<dbReference type="Gene3D" id="1.25.40.390">
    <property type="match status" value="1"/>
</dbReference>
<reference evidence="1 2" key="1">
    <citation type="submission" date="2015-01" db="EMBL/GenBank/DDBJ databases">
        <title>Draft genome sequence of Pedobacter sp. NL19 isolated from sludge of an effluent treatment pond in an abandoned uranium mine.</title>
        <authorList>
            <person name="Santos T."/>
            <person name="Caetano T."/>
            <person name="Covas C."/>
            <person name="Cruz A."/>
            <person name="Mendo S."/>
        </authorList>
    </citation>
    <scope>NUCLEOTIDE SEQUENCE [LARGE SCALE GENOMIC DNA]</scope>
    <source>
        <strain evidence="1 2">NL19</strain>
    </source>
</reference>
<name>A0A0D0FWQ6_9SPHI</name>
<dbReference type="PROSITE" id="PS51257">
    <property type="entry name" value="PROKAR_LIPOPROTEIN"/>
    <property type="match status" value="1"/>
</dbReference>
<dbReference type="Proteomes" id="UP000032049">
    <property type="component" value="Unassembled WGS sequence"/>
</dbReference>
<keyword evidence="2" id="KW-1185">Reference proteome</keyword>
<dbReference type="AlphaFoldDB" id="A0A0D0FWQ6"/>
<evidence type="ECO:0000313" key="1">
    <source>
        <dbReference type="EMBL" id="KIO76909.1"/>
    </source>
</evidence>
<dbReference type="Pfam" id="PF12771">
    <property type="entry name" value="SusD-like_2"/>
    <property type="match status" value="1"/>
</dbReference>
<evidence type="ECO:0008006" key="3">
    <source>
        <dbReference type="Google" id="ProtNLM"/>
    </source>
</evidence>
<dbReference type="EMBL" id="JXRA01000052">
    <property type="protein sequence ID" value="KIO76909.1"/>
    <property type="molecule type" value="Genomic_DNA"/>
</dbReference>
<gene>
    <name evidence="1" type="ORF">TH53_12500</name>
</gene>